<accession>A0A7J6TAA5</accession>
<proteinExistence type="predicted"/>
<evidence type="ECO:0000313" key="2">
    <source>
        <dbReference type="EMBL" id="KAF4741871.1"/>
    </source>
</evidence>
<dbReference type="AlphaFoldDB" id="A0A7J6TAA5"/>
<comment type="caution">
    <text evidence="2">The sequence shown here is derived from an EMBL/GenBank/DDBJ whole genome shotgun (WGS) entry which is preliminary data.</text>
</comment>
<name>A0A7J6TAA5_PEROL</name>
<keyword evidence="3" id="KW-1185">Reference proteome</keyword>
<protein>
    <submittedName>
        <fullName evidence="2">Uncharacterized protein</fullName>
    </submittedName>
</protein>
<reference evidence="2 3" key="1">
    <citation type="submission" date="2020-04" db="EMBL/GenBank/DDBJ databases">
        <title>Perkinsus olseni comparative genomics.</title>
        <authorList>
            <person name="Bogema D.R."/>
        </authorList>
    </citation>
    <scope>NUCLEOTIDE SEQUENCE [LARGE SCALE GENOMIC DNA]</scope>
    <source>
        <strain evidence="2 3">ATCC PRA-207</strain>
    </source>
</reference>
<feature type="region of interest" description="Disordered" evidence="1">
    <location>
        <begin position="41"/>
        <end position="104"/>
    </location>
</feature>
<gene>
    <name evidence="2" type="ORF">FOZ63_024605</name>
</gene>
<feature type="compositionally biased region" description="Gly residues" evidence="1">
    <location>
        <begin position="81"/>
        <end position="90"/>
    </location>
</feature>
<organism evidence="2 3">
    <name type="scientific">Perkinsus olseni</name>
    <name type="common">Perkinsus atlanticus</name>
    <dbReference type="NCBI Taxonomy" id="32597"/>
    <lineage>
        <taxon>Eukaryota</taxon>
        <taxon>Sar</taxon>
        <taxon>Alveolata</taxon>
        <taxon>Perkinsozoa</taxon>
        <taxon>Perkinsea</taxon>
        <taxon>Perkinsida</taxon>
        <taxon>Perkinsidae</taxon>
        <taxon>Perkinsus</taxon>
    </lineage>
</organism>
<sequence>MVSERGCATRLTADLSGGASEHQEPPKERLAYLDRLEADATRIKASDEWKEKEEERRREETHRGLRPHKGDTVNRASKGFWDGGGSGGGELPSYRPTRKGPSRG</sequence>
<feature type="compositionally biased region" description="Basic and acidic residues" evidence="1">
    <location>
        <begin position="41"/>
        <end position="72"/>
    </location>
</feature>
<feature type="region of interest" description="Disordered" evidence="1">
    <location>
        <begin position="1"/>
        <end position="27"/>
    </location>
</feature>
<dbReference type="Proteomes" id="UP000553632">
    <property type="component" value="Unassembled WGS sequence"/>
</dbReference>
<evidence type="ECO:0000256" key="1">
    <source>
        <dbReference type="SAM" id="MobiDB-lite"/>
    </source>
</evidence>
<evidence type="ECO:0000313" key="3">
    <source>
        <dbReference type="Proteomes" id="UP000553632"/>
    </source>
</evidence>
<dbReference type="EMBL" id="JABANO010012402">
    <property type="protein sequence ID" value="KAF4741871.1"/>
    <property type="molecule type" value="Genomic_DNA"/>
</dbReference>